<evidence type="ECO:0000313" key="2">
    <source>
        <dbReference type="EMBL" id="SMQ45359.1"/>
    </source>
</evidence>
<evidence type="ECO:0000259" key="1">
    <source>
        <dbReference type="Pfam" id="PF20253"/>
    </source>
</evidence>
<dbReference type="PANTHER" id="PTHR38795">
    <property type="entry name" value="DUF6604 DOMAIN-CONTAINING PROTEIN"/>
    <property type="match status" value="1"/>
</dbReference>
<evidence type="ECO:0000313" key="3">
    <source>
        <dbReference type="Proteomes" id="UP000215127"/>
    </source>
</evidence>
<feature type="domain" description="DUF6604" evidence="1">
    <location>
        <begin position="2"/>
        <end position="166"/>
    </location>
</feature>
<organism evidence="2 3">
    <name type="scientific">Zymoseptoria tritici (strain ST99CH_3D7)</name>
    <dbReference type="NCBI Taxonomy" id="1276538"/>
    <lineage>
        <taxon>Eukaryota</taxon>
        <taxon>Fungi</taxon>
        <taxon>Dikarya</taxon>
        <taxon>Ascomycota</taxon>
        <taxon>Pezizomycotina</taxon>
        <taxon>Dothideomycetes</taxon>
        <taxon>Dothideomycetidae</taxon>
        <taxon>Mycosphaerellales</taxon>
        <taxon>Mycosphaerellaceae</taxon>
        <taxon>Zymoseptoria</taxon>
    </lineage>
</organism>
<dbReference type="STRING" id="1276538.A0A1X7RD55"/>
<dbReference type="PANTHER" id="PTHR38795:SF1">
    <property type="entry name" value="DUF6604 DOMAIN-CONTAINING PROTEIN"/>
    <property type="match status" value="1"/>
</dbReference>
<protein>
    <recommendedName>
        <fullName evidence="1">DUF6604 domain-containing protein</fullName>
    </recommendedName>
</protein>
<proteinExistence type="predicted"/>
<sequence length="261" mass="28824">MRNVIGLRRDVAELFSSFRTSKKKQAAKEKGDAVHQHFITVLGTVLLTLHAAQEPETQGGDAPRSMGNMFALLAVEEPSESPPSTRGKKAATKPFKSASTMQFELEQTEEDAMSAIAMFFKDVNAVRKNIQGVWKDYREGKVDVMSAAVTTDTAFTLLRHSCDSIQESVPGKPNSTEMVMNLQSYVGDTSDSGPDIIERTCILTAQKLEQFQEVLSQSSVPILKPGHFGMYNSRQDRMSLTPNATVRTTSFSWSFYPSSPN</sequence>
<dbReference type="InterPro" id="IPR046539">
    <property type="entry name" value="DUF6604"/>
</dbReference>
<reference evidence="2 3" key="1">
    <citation type="submission" date="2016-06" db="EMBL/GenBank/DDBJ databases">
        <authorList>
            <person name="Kjaerup R.B."/>
            <person name="Dalgaard T.S."/>
            <person name="Juul-Madsen H.R."/>
        </authorList>
    </citation>
    <scope>NUCLEOTIDE SEQUENCE [LARGE SCALE GENOMIC DNA]</scope>
</reference>
<dbReference type="EMBL" id="LT853692">
    <property type="protein sequence ID" value="SMQ45359.1"/>
    <property type="molecule type" value="Genomic_DNA"/>
</dbReference>
<name>A0A1X7RD55_ZYMT9</name>
<accession>A0A1X7RD55</accession>
<gene>
    <name evidence="2" type="ORF">ZT3D7_G503</name>
</gene>
<keyword evidence="3" id="KW-1185">Reference proteome</keyword>
<dbReference type="Proteomes" id="UP000215127">
    <property type="component" value="Chromosome 1"/>
</dbReference>
<dbReference type="Pfam" id="PF20253">
    <property type="entry name" value="DUF6604"/>
    <property type="match status" value="1"/>
</dbReference>
<dbReference type="AlphaFoldDB" id="A0A1X7RD55"/>